<evidence type="ECO:0000313" key="2">
    <source>
        <dbReference type="EMBL" id="MBB3095773.1"/>
    </source>
</evidence>
<reference evidence="2 3" key="1">
    <citation type="submission" date="2020-08" db="EMBL/GenBank/DDBJ databases">
        <title>Genomic Encyclopedia of Type Strains, Phase III (KMG-III): the genomes of soil and plant-associated and newly described type strains.</title>
        <authorList>
            <person name="Whitman W."/>
        </authorList>
    </citation>
    <scope>NUCLEOTIDE SEQUENCE [LARGE SCALE GENOMIC DNA]</scope>
    <source>
        <strain evidence="2 3">CECT 3287</strain>
    </source>
</reference>
<evidence type="ECO:0000313" key="3">
    <source>
        <dbReference type="Proteomes" id="UP000590749"/>
    </source>
</evidence>
<dbReference type="AlphaFoldDB" id="A0A7W5AGB9"/>
<protein>
    <submittedName>
        <fullName evidence="2">Uncharacterized protein</fullName>
    </submittedName>
</protein>
<feature type="region of interest" description="Disordered" evidence="1">
    <location>
        <begin position="55"/>
        <end position="74"/>
    </location>
</feature>
<gene>
    <name evidence="2" type="ORF">FHR83_003443</name>
</gene>
<sequence>MTGADNASGLTVFALHRSGRRDTVAAALNRSDRAALAALLKPAEIFVDMAVVRESGARRPESSQRQGADETRQVDQLAGHCSRAFRRYLNLVGQFHTLGDFHAAIHGLLAPPPASCPSEAGGPKSSA</sequence>
<accession>A0A7W5AGB9</accession>
<organism evidence="2 3">
    <name type="scientific">Actinoplanes campanulatus</name>
    <dbReference type="NCBI Taxonomy" id="113559"/>
    <lineage>
        <taxon>Bacteria</taxon>
        <taxon>Bacillati</taxon>
        <taxon>Actinomycetota</taxon>
        <taxon>Actinomycetes</taxon>
        <taxon>Micromonosporales</taxon>
        <taxon>Micromonosporaceae</taxon>
        <taxon>Actinoplanes</taxon>
    </lineage>
</organism>
<keyword evidence="3" id="KW-1185">Reference proteome</keyword>
<dbReference type="RefSeq" id="WP_183220726.1">
    <property type="nucleotide sequence ID" value="NZ_BMPW01000004.1"/>
</dbReference>
<feature type="compositionally biased region" description="Basic and acidic residues" evidence="1">
    <location>
        <begin position="55"/>
        <end position="73"/>
    </location>
</feature>
<dbReference type="Proteomes" id="UP000590749">
    <property type="component" value="Unassembled WGS sequence"/>
</dbReference>
<dbReference type="EMBL" id="JACHXF010000006">
    <property type="protein sequence ID" value="MBB3095773.1"/>
    <property type="molecule type" value="Genomic_DNA"/>
</dbReference>
<proteinExistence type="predicted"/>
<name>A0A7W5AGB9_9ACTN</name>
<comment type="caution">
    <text evidence="2">The sequence shown here is derived from an EMBL/GenBank/DDBJ whole genome shotgun (WGS) entry which is preliminary data.</text>
</comment>
<evidence type="ECO:0000256" key="1">
    <source>
        <dbReference type="SAM" id="MobiDB-lite"/>
    </source>
</evidence>